<dbReference type="InterPro" id="IPR017809">
    <property type="entry name" value="EgtA_Actinobacteria"/>
</dbReference>
<accession>A0A918NNP1</accession>
<evidence type="ECO:0000256" key="5">
    <source>
        <dbReference type="HAMAP-Rule" id="MF_02034"/>
    </source>
</evidence>
<evidence type="ECO:0000256" key="3">
    <source>
        <dbReference type="ARBA" id="ARBA00022840"/>
    </source>
</evidence>
<dbReference type="InterPro" id="IPR035434">
    <property type="entry name" value="GCL_bact_plant"/>
</dbReference>
<dbReference type="HAMAP" id="MF_02034">
    <property type="entry name" value="EgtA"/>
    <property type="match status" value="1"/>
</dbReference>
<dbReference type="PANTHER" id="PTHR34378">
    <property type="entry name" value="GLUTAMATE--CYSTEINE LIGASE, CHLOROPLASTIC"/>
    <property type="match status" value="1"/>
</dbReference>
<evidence type="ECO:0000256" key="6">
    <source>
        <dbReference type="PIRNR" id="PIRNR017901"/>
    </source>
</evidence>
<dbReference type="PANTHER" id="PTHR34378:SF1">
    <property type="entry name" value="GLUTAMATE--CYSTEINE LIGASE, CHLOROPLASTIC"/>
    <property type="match status" value="1"/>
</dbReference>
<comment type="catalytic activity">
    <reaction evidence="4 5 6">
        <text>L-cysteine + L-glutamate + ATP = gamma-L-glutamyl-L-cysteine + ADP + phosphate + H(+)</text>
        <dbReference type="Rhea" id="RHEA:13285"/>
        <dbReference type="ChEBI" id="CHEBI:15378"/>
        <dbReference type="ChEBI" id="CHEBI:29985"/>
        <dbReference type="ChEBI" id="CHEBI:30616"/>
        <dbReference type="ChEBI" id="CHEBI:35235"/>
        <dbReference type="ChEBI" id="CHEBI:43474"/>
        <dbReference type="ChEBI" id="CHEBI:58173"/>
        <dbReference type="ChEBI" id="CHEBI:456216"/>
        <dbReference type="EC" id="6.3.2.2"/>
    </reaction>
</comment>
<organism evidence="8 9">
    <name type="scientific">Streptomyces fructofermentans</name>
    <dbReference type="NCBI Taxonomy" id="152141"/>
    <lineage>
        <taxon>Bacteria</taxon>
        <taxon>Bacillati</taxon>
        <taxon>Actinomycetota</taxon>
        <taxon>Actinomycetes</taxon>
        <taxon>Kitasatosporales</taxon>
        <taxon>Streptomycetaceae</taxon>
        <taxon>Streptomyces</taxon>
    </lineage>
</organism>
<dbReference type="EC" id="6.3.2.2" evidence="5"/>
<dbReference type="Pfam" id="PF04107">
    <property type="entry name" value="GCS2"/>
    <property type="match status" value="1"/>
</dbReference>
<proteinExistence type="inferred from homology"/>
<dbReference type="Gene3D" id="3.30.590.20">
    <property type="match status" value="1"/>
</dbReference>
<dbReference type="AlphaFoldDB" id="A0A918NNP1"/>
<evidence type="ECO:0000256" key="7">
    <source>
        <dbReference type="SAM" id="MobiDB-lite"/>
    </source>
</evidence>
<dbReference type="RefSeq" id="WP_190038646.1">
    <property type="nucleotide sequence ID" value="NZ_BMWD01000025.1"/>
</dbReference>
<evidence type="ECO:0000256" key="2">
    <source>
        <dbReference type="ARBA" id="ARBA00022741"/>
    </source>
</evidence>
<comment type="caution">
    <text evidence="8">The sequence shown here is derived from an EMBL/GenBank/DDBJ whole genome shotgun (WGS) entry which is preliminary data.</text>
</comment>
<protein>
    <recommendedName>
        <fullName evidence="5">Glutamate--cysteine ligase EgtA</fullName>
        <ecNumber evidence="5">6.3.2.2</ecNumber>
    </recommendedName>
    <alternativeName>
        <fullName evidence="5">Gamma-glutamylcysteine synthase</fullName>
        <shortName evidence="5">GCS</shortName>
        <shortName evidence="5">Gamma-ECS</shortName>
    </alternativeName>
</protein>
<dbReference type="EMBL" id="BMWD01000025">
    <property type="protein sequence ID" value="GGX83662.1"/>
    <property type="molecule type" value="Genomic_DNA"/>
</dbReference>
<comment type="function">
    <text evidence="5">Catalyzes the synthesis of gamma-glutamylcysteine (gamma-GC). This compound is used as substrate for the biosynthesis of the low-molecular thiol compound ergothioneine.</text>
</comment>
<evidence type="ECO:0000256" key="4">
    <source>
        <dbReference type="ARBA" id="ARBA00048819"/>
    </source>
</evidence>
<keyword evidence="3 5" id="KW-0067">ATP-binding</keyword>
<reference evidence="8" key="2">
    <citation type="submission" date="2020-09" db="EMBL/GenBank/DDBJ databases">
        <authorList>
            <person name="Sun Q."/>
            <person name="Ohkuma M."/>
        </authorList>
    </citation>
    <scope>NUCLEOTIDE SEQUENCE</scope>
    <source>
        <strain evidence="8">JCM 4956</strain>
    </source>
</reference>
<dbReference type="GO" id="GO:0006750">
    <property type="term" value="P:glutathione biosynthetic process"/>
    <property type="evidence" value="ECO:0007669"/>
    <property type="project" value="UniProtKB-UniRule"/>
</dbReference>
<name>A0A918NNP1_9ACTN</name>
<dbReference type="GO" id="GO:0052699">
    <property type="term" value="P:ergothioneine biosynthetic process"/>
    <property type="evidence" value="ECO:0007669"/>
    <property type="project" value="UniProtKB-UniRule"/>
</dbReference>
<dbReference type="InterPro" id="IPR006336">
    <property type="entry name" value="GCS2"/>
</dbReference>
<keyword evidence="9" id="KW-1185">Reference proteome</keyword>
<keyword evidence="2 5" id="KW-0547">Nucleotide-binding</keyword>
<comment type="pathway">
    <text evidence="5">Amino-acid biosynthesis; ergothioneine biosynthesis.</text>
</comment>
<feature type="region of interest" description="Disordered" evidence="7">
    <location>
        <begin position="419"/>
        <end position="438"/>
    </location>
</feature>
<dbReference type="GO" id="GO:0004357">
    <property type="term" value="F:glutamate-cysteine ligase activity"/>
    <property type="evidence" value="ECO:0007669"/>
    <property type="project" value="UniProtKB-UniRule"/>
</dbReference>
<dbReference type="SUPFAM" id="SSF55931">
    <property type="entry name" value="Glutamine synthetase/guanido kinase"/>
    <property type="match status" value="1"/>
</dbReference>
<dbReference type="GO" id="GO:0005524">
    <property type="term" value="F:ATP binding"/>
    <property type="evidence" value="ECO:0007669"/>
    <property type="project" value="UniProtKB-UniRule"/>
</dbReference>
<evidence type="ECO:0000313" key="9">
    <source>
        <dbReference type="Proteomes" id="UP000645555"/>
    </source>
</evidence>
<reference evidence="8" key="1">
    <citation type="journal article" date="2014" name="Int. J. Syst. Evol. Microbiol.">
        <title>Complete genome sequence of Corynebacterium casei LMG S-19264T (=DSM 44701T), isolated from a smear-ripened cheese.</title>
        <authorList>
            <consortium name="US DOE Joint Genome Institute (JGI-PGF)"/>
            <person name="Walter F."/>
            <person name="Albersmeier A."/>
            <person name="Kalinowski J."/>
            <person name="Ruckert C."/>
        </authorList>
    </citation>
    <scope>NUCLEOTIDE SEQUENCE</scope>
    <source>
        <strain evidence="8">JCM 4956</strain>
    </source>
</reference>
<keyword evidence="1 5" id="KW-0436">Ligase</keyword>
<dbReference type="PIRSF" id="PIRSF017901">
    <property type="entry name" value="GCL"/>
    <property type="match status" value="1"/>
</dbReference>
<sequence length="438" mass="47472">MSDSVSDCTERRSAVTEAEVEALVRGICFKTGPPRYLGVEVEWLVHEARSPRLPVPPERLEAAYAALRTLPLASALTVEPGGQLELSSAPAASLMECVGSVSADLDAVRALLAGEGLTLSGAGQDPWREPTRFLREPRYDAMEVCLDRAGPEGRAMMCTSASVQVCLDAGYEEPGPLGLGRRWWLAHQLGAVLVAAFANSPMAGGRLTGWRSTRQFLWSAMDQARTGAPSLDIDPRTSWARHVLDAPVMCVRAPQGPWEVPEDLTFRDWTRSTTPPAREDLDYHQTTLFPPVRPRGHLELRMIDAQPGDHGWVVPLAVTAALFDDPEATETAYRAVKPLAERAGTEPAPRNPLWTAAARTGLADPELREAATVCFAAAAEALPRIGASTAVREAVAAFTDRYVARGRCPADDLLDRVHRTHRTPGGTDDLLNGKDIRP</sequence>
<dbReference type="Proteomes" id="UP000645555">
    <property type="component" value="Unassembled WGS sequence"/>
</dbReference>
<comment type="similarity">
    <text evidence="5 6">Belongs to the glutamate--cysteine ligase type 2 family. EgtA subfamily.</text>
</comment>
<dbReference type="NCBIfam" id="TIGR03444">
    <property type="entry name" value="EgtA_Cys_ligase"/>
    <property type="match status" value="1"/>
</dbReference>
<dbReference type="InterPro" id="IPR014746">
    <property type="entry name" value="Gln_synth/guanido_kin_cat_dom"/>
</dbReference>
<gene>
    <name evidence="5 8" type="primary">egtA</name>
    <name evidence="8" type="ORF">GCM10010515_59040</name>
</gene>
<evidence type="ECO:0000256" key="1">
    <source>
        <dbReference type="ARBA" id="ARBA00022598"/>
    </source>
</evidence>
<evidence type="ECO:0000313" key="8">
    <source>
        <dbReference type="EMBL" id="GGX83662.1"/>
    </source>
</evidence>